<evidence type="ECO:0000313" key="3">
    <source>
        <dbReference type="Proteomes" id="UP001470230"/>
    </source>
</evidence>
<comment type="caution">
    <text evidence="2">The sequence shown here is derived from an EMBL/GenBank/DDBJ whole genome shotgun (WGS) entry which is preliminary data.</text>
</comment>
<organism evidence="2 3">
    <name type="scientific">Tritrichomonas musculus</name>
    <dbReference type="NCBI Taxonomy" id="1915356"/>
    <lineage>
        <taxon>Eukaryota</taxon>
        <taxon>Metamonada</taxon>
        <taxon>Parabasalia</taxon>
        <taxon>Tritrichomonadida</taxon>
        <taxon>Tritrichomonadidae</taxon>
        <taxon>Tritrichomonas</taxon>
    </lineage>
</organism>
<protein>
    <submittedName>
        <fullName evidence="2">Uncharacterized protein</fullName>
    </submittedName>
</protein>
<feature type="transmembrane region" description="Helical" evidence="1">
    <location>
        <begin position="452"/>
        <end position="470"/>
    </location>
</feature>
<dbReference type="EMBL" id="JAPFFF010000005">
    <property type="protein sequence ID" value="KAK8889444.1"/>
    <property type="molecule type" value="Genomic_DNA"/>
</dbReference>
<dbReference type="Proteomes" id="UP001470230">
    <property type="component" value="Unassembled WGS sequence"/>
</dbReference>
<keyword evidence="1" id="KW-1133">Transmembrane helix</keyword>
<accession>A0ABR2KEF0</accession>
<evidence type="ECO:0000256" key="1">
    <source>
        <dbReference type="SAM" id="Phobius"/>
    </source>
</evidence>
<name>A0ABR2KEF0_9EUKA</name>
<reference evidence="2 3" key="1">
    <citation type="submission" date="2024-04" db="EMBL/GenBank/DDBJ databases">
        <title>Tritrichomonas musculus Genome.</title>
        <authorList>
            <person name="Alves-Ferreira E."/>
            <person name="Grigg M."/>
            <person name="Lorenzi H."/>
            <person name="Galac M."/>
        </authorList>
    </citation>
    <scope>NUCLEOTIDE SEQUENCE [LARGE SCALE GENOMIC DNA]</scope>
    <source>
        <strain evidence="2 3">EAF2021</strain>
    </source>
</reference>
<proteinExistence type="predicted"/>
<evidence type="ECO:0000313" key="2">
    <source>
        <dbReference type="EMBL" id="KAK8889444.1"/>
    </source>
</evidence>
<keyword evidence="3" id="KW-1185">Reference proteome</keyword>
<keyword evidence="1" id="KW-0812">Transmembrane</keyword>
<keyword evidence="1" id="KW-0472">Membrane</keyword>
<gene>
    <name evidence="2" type="ORF">M9Y10_034191</name>
</gene>
<sequence>MNEKYLICDFLGEYGYSIFPNAQTLSNQPFLINGFAPYVLSHHLDCPSYPFYCILYPEPTKSAYVISIVFNGSTPDFSSLGLETRETKDGTVIVVSESLFNSLDLQYSCIRVKHGNYFADKESYRQLGQLFHLGIIHDYSPLEIHDIKEYLESLTNTLHQEYGTCGSLSEALNTTFRRVKWAIHFFNIENAVTTCARYQLDDMPSFGALLPSLESSPEIRSIRNFDIFSNKSINTSPFFVLINYLRTVFMGIHHDNPSIIDIDNYEEIEDWIHEFQRKHSLHEGNCDIKTAMKIIKCLNLTTYNPLPIFRMAGIDISLYSEVDFPGLIPVSRTATNSNDANSRLIKEMNHSISNTPDPKVKIDWMKDKIKNELDQYTLKCNELSDYVSTIEDRVMNLSEKIIHIMEESEMAAKSAEEAEKALDIVFKSHMNIQNKFDSFSNSLTGEQRNTKMILIFGLFFMFIGISRFFLNYK</sequence>